<evidence type="ECO:0000256" key="1">
    <source>
        <dbReference type="ARBA" id="ARBA00008542"/>
    </source>
</evidence>
<dbReference type="InterPro" id="IPR029062">
    <property type="entry name" value="Class_I_gatase-like"/>
</dbReference>
<evidence type="ECO:0000259" key="2">
    <source>
        <dbReference type="Pfam" id="PF01965"/>
    </source>
</evidence>
<dbReference type="NCBIfam" id="TIGR01382">
    <property type="entry name" value="PfpI"/>
    <property type="match status" value="1"/>
</dbReference>
<evidence type="ECO:0000313" key="4">
    <source>
        <dbReference type="Proteomes" id="UP000275199"/>
    </source>
</evidence>
<protein>
    <submittedName>
        <fullName evidence="3">Type 1 glutamine amidotransferase</fullName>
    </submittedName>
</protein>
<dbReference type="EMBL" id="RKKU01000020">
    <property type="protein sequence ID" value="ROZ82716.1"/>
    <property type="molecule type" value="Genomic_DNA"/>
</dbReference>
<comment type="caution">
    <text evidence="3">The sequence shown here is derived from an EMBL/GenBank/DDBJ whole genome shotgun (WGS) entry which is preliminary data.</text>
</comment>
<keyword evidence="3" id="KW-0315">Glutamine amidotransferase</keyword>
<dbReference type="Pfam" id="PF01965">
    <property type="entry name" value="DJ-1_PfpI"/>
    <property type="match status" value="1"/>
</dbReference>
<name>A0ABX9XFS5_9PSED</name>
<evidence type="ECO:0000313" key="3">
    <source>
        <dbReference type="EMBL" id="ROZ82716.1"/>
    </source>
</evidence>
<dbReference type="PROSITE" id="PS51276">
    <property type="entry name" value="PEPTIDASE_C56_PFPI"/>
    <property type="match status" value="1"/>
</dbReference>
<dbReference type="SUPFAM" id="SSF52317">
    <property type="entry name" value="Class I glutamine amidotransferase-like"/>
    <property type="match status" value="1"/>
</dbReference>
<organism evidence="3 4">
    <name type="scientific">Pseudomonas neustonica</name>
    <dbReference type="NCBI Taxonomy" id="2487346"/>
    <lineage>
        <taxon>Bacteria</taxon>
        <taxon>Pseudomonadati</taxon>
        <taxon>Pseudomonadota</taxon>
        <taxon>Gammaproteobacteria</taxon>
        <taxon>Pseudomonadales</taxon>
        <taxon>Pseudomonadaceae</taxon>
        <taxon>Pseudomonas</taxon>
    </lineage>
</organism>
<sequence>MGNSLNGKKIAFLATEGVEQIELTRPWQDLKEAGATLHLVSTEAEDVQGFNHLTAADTFKVDRITQEVSANDYDALVLPGGVANPDTLRLDKHAIAFITAFFAAGKPVAAICHAPWTLIEAGVVKGRTLTSWPSLKTDIENAGGKWVDQSVCYEQGLITSRNPDDLDDFCSKLLEVFAA</sequence>
<accession>A0ABX9XFS5</accession>
<feature type="domain" description="DJ-1/PfpI" evidence="2">
    <location>
        <begin position="8"/>
        <end position="175"/>
    </location>
</feature>
<dbReference type="PANTHER" id="PTHR42733:SF12">
    <property type="entry name" value="PROTEINASE"/>
    <property type="match status" value="1"/>
</dbReference>
<dbReference type="RefSeq" id="WP_123890528.1">
    <property type="nucleotide sequence ID" value="NZ_RKKU01000020.1"/>
</dbReference>
<dbReference type="PANTHER" id="PTHR42733">
    <property type="entry name" value="DJ-1 PROTEIN"/>
    <property type="match status" value="1"/>
</dbReference>
<comment type="similarity">
    <text evidence="1">Belongs to the peptidase C56 family.</text>
</comment>
<reference evidence="3 4" key="1">
    <citation type="submission" date="2018-11" db="EMBL/GenBank/DDBJ databases">
        <authorList>
            <person name="Jang G.I."/>
            <person name="Hwang C.Y."/>
        </authorList>
    </citation>
    <scope>NUCLEOTIDE SEQUENCE [LARGE SCALE GENOMIC DNA]</scope>
    <source>
        <strain evidence="3 4">SSM26</strain>
    </source>
</reference>
<dbReference type="Proteomes" id="UP000275199">
    <property type="component" value="Unassembled WGS sequence"/>
</dbReference>
<dbReference type="InterPro" id="IPR006286">
    <property type="entry name" value="C56_PfpI-like"/>
</dbReference>
<dbReference type="InterPro" id="IPR002818">
    <property type="entry name" value="DJ-1/PfpI"/>
</dbReference>
<dbReference type="Gene3D" id="3.40.50.880">
    <property type="match status" value="1"/>
</dbReference>
<dbReference type="CDD" id="cd03134">
    <property type="entry name" value="GATase1_PfpI_like"/>
    <property type="match status" value="1"/>
</dbReference>
<proteinExistence type="inferred from homology"/>
<keyword evidence="4" id="KW-1185">Reference proteome</keyword>
<gene>
    <name evidence="3" type="ORF">EF096_14590</name>
</gene>